<sequence length="351" mass="38717">MDGRDLRTALKRFGLSEKEVAAYLTSIGHGKIKMSDLADEADISVRHAYKVADQLEQRGLIVVNDHSTPTTLNAIHPSEAISQLKENLSTIESELNTRFEEASFESKTEVYKSKPTLFKRLRESISKAENEVLVSLPVEAVPDIADDLRRALDRGVFILLLVTNTKTAVSGDSTIASVMRISEGDFPAMMCVDRRDGIFSPPDLLRHAYSSKQGISLQQNSFIPILISAFLGNFWGAGYEAYISRPNDLPQEYTTFCHAIVDATCKLRQNTELYAEIKARAVSAADGFETIRGQVTNVQQSIIAPESSSRAIKNTLFIESENTVVSIGGPGAFMEDFEAKMIRLSTDVGTR</sequence>
<evidence type="ECO:0000313" key="4">
    <source>
        <dbReference type="EMBL" id="ADB62932.1"/>
    </source>
</evidence>
<proteinExistence type="inferred from homology"/>
<dbReference type="AlphaFoldDB" id="D2S0N5"/>
<protein>
    <submittedName>
        <fullName evidence="4">Transcriptional regulator, TrmB</fullName>
    </submittedName>
</protein>
<dbReference type="Proteomes" id="UP000001903">
    <property type="component" value="Plasmid pHTUR01"/>
</dbReference>
<evidence type="ECO:0000256" key="1">
    <source>
        <dbReference type="ARBA" id="ARBA00007287"/>
    </source>
</evidence>
<comment type="similarity">
    <text evidence="1">Belongs to the transcriptional regulator TrmB family.</text>
</comment>
<feature type="domain" description="Transcription regulator TrmB C-terminal" evidence="3">
    <location>
        <begin position="109"/>
        <end position="346"/>
    </location>
</feature>
<keyword evidence="4" id="KW-0614">Plasmid</keyword>
<dbReference type="SUPFAM" id="SSF56024">
    <property type="entry name" value="Phospholipase D/nuclease"/>
    <property type="match status" value="1"/>
</dbReference>
<dbReference type="HOGENOM" id="CLU_062979_0_0_2"/>
<dbReference type="SUPFAM" id="SSF159071">
    <property type="entry name" value="TrmB C-terminal domain-like"/>
    <property type="match status" value="1"/>
</dbReference>
<dbReference type="RefSeq" id="WP_012945176.1">
    <property type="nucleotide sequence ID" value="NC_013744.1"/>
</dbReference>
<name>D2S0N5_HALTV</name>
<geneLocation type="plasmid" evidence="4 5">
    <name>pHTUR01</name>
</geneLocation>
<dbReference type="KEGG" id="htu:Htur_4098"/>
<dbReference type="GeneID" id="31787613"/>
<dbReference type="EMBL" id="CP001861">
    <property type="protein sequence ID" value="ADB62932.1"/>
    <property type="molecule type" value="Genomic_DNA"/>
</dbReference>
<evidence type="ECO:0000259" key="2">
    <source>
        <dbReference type="Pfam" id="PF01978"/>
    </source>
</evidence>
<evidence type="ECO:0000259" key="3">
    <source>
        <dbReference type="Pfam" id="PF11495"/>
    </source>
</evidence>
<dbReference type="OrthoDB" id="201002at2157"/>
<dbReference type="PANTHER" id="PTHR34293">
    <property type="entry name" value="HTH-TYPE TRANSCRIPTIONAL REGULATOR TRMBL2"/>
    <property type="match status" value="1"/>
</dbReference>
<dbReference type="PANTHER" id="PTHR34293:SF1">
    <property type="entry name" value="HTH-TYPE TRANSCRIPTIONAL REGULATOR TRMBL2"/>
    <property type="match status" value="1"/>
</dbReference>
<keyword evidence="5" id="KW-1185">Reference proteome</keyword>
<dbReference type="SUPFAM" id="SSF46785">
    <property type="entry name" value="Winged helix' DNA-binding domain"/>
    <property type="match status" value="1"/>
</dbReference>
<dbReference type="CDD" id="cd09124">
    <property type="entry name" value="PLDc_like_TrmB_middle"/>
    <property type="match status" value="1"/>
</dbReference>
<dbReference type="Pfam" id="PF01978">
    <property type="entry name" value="TrmB"/>
    <property type="match status" value="1"/>
</dbReference>
<dbReference type="InterPro" id="IPR002831">
    <property type="entry name" value="Tscrpt_reg_TrmB_N"/>
</dbReference>
<feature type="domain" description="Transcription regulator TrmB N-terminal" evidence="2">
    <location>
        <begin position="10"/>
        <end position="77"/>
    </location>
</feature>
<dbReference type="InterPro" id="IPR021586">
    <property type="entry name" value="Tscrpt_reg_TrmB_C"/>
</dbReference>
<dbReference type="InterPro" id="IPR036388">
    <property type="entry name" value="WH-like_DNA-bd_sf"/>
</dbReference>
<dbReference type="Pfam" id="PF11495">
    <property type="entry name" value="Regulator_TrmB"/>
    <property type="match status" value="1"/>
</dbReference>
<dbReference type="Gene3D" id="2.30.30.690">
    <property type="match status" value="1"/>
</dbReference>
<dbReference type="InterPro" id="IPR036390">
    <property type="entry name" value="WH_DNA-bd_sf"/>
</dbReference>
<reference evidence="4 5" key="1">
    <citation type="journal article" date="2010" name="Stand. Genomic Sci.">
        <title>Complete genome sequence of Haloterrigena turkmenica type strain (4k).</title>
        <authorList>
            <person name="Saunders E."/>
            <person name="Tindall B.J."/>
            <person name="Fahnrich R."/>
            <person name="Lapidus A."/>
            <person name="Copeland A."/>
            <person name="Del Rio T.G."/>
            <person name="Lucas S."/>
            <person name="Chen F."/>
            <person name="Tice H."/>
            <person name="Cheng J.F."/>
            <person name="Han C."/>
            <person name="Detter J.C."/>
            <person name="Bruce D."/>
            <person name="Goodwin L."/>
            <person name="Chain P."/>
            <person name="Pitluck S."/>
            <person name="Pati A."/>
            <person name="Ivanova N."/>
            <person name="Mavromatis K."/>
            <person name="Chen A."/>
            <person name="Palaniappan K."/>
            <person name="Land M."/>
            <person name="Hauser L."/>
            <person name="Chang Y.J."/>
            <person name="Jeffries C.D."/>
            <person name="Brettin T."/>
            <person name="Rohde M."/>
            <person name="Goker M."/>
            <person name="Bristow J."/>
            <person name="Eisen J.A."/>
            <person name="Markowitz V."/>
            <person name="Hugenholtz P."/>
            <person name="Klenk H.P."/>
            <person name="Kyrpides N.C."/>
        </authorList>
    </citation>
    <scope>NUCLEOTIDE SEQUENCE [LARGE SCALE GENOMIC DNA]</scope>
    <source>
        <strain evidence="5">ATCC 51198 / DSM 5511 / JCM 9101 / NCIMB 13204 / VKM B-1734 / 4k</strain>
    </source>
</reference>
<gene>
    <name evidence="4" type="ordered locus">Htur_4098</name>
</gene>
<accession>D2S0N5</accession>
<organism evidence="4 5">
    <name type="scientific">Haloterrigena turkmenica (strain ATCC 51198 / DSM 5511 / JCM 9101 / NCIMB 13204 / VKM B-1734 / 4k)</name>
    <name type="common">Halococcus turkmenicus</name>
    <dbReference type="NCBI Taxonomy" id="543526"/>
    <lineage>
        <taxon>Archaea</taxon>
        <taxon>Methanobacteriati</taxon>
        <taxon>Methanobacteriota</taxon>
        <taxon>Stenosarchaea group</taxon>
        <taxon>Halobacteria</taxon>
        <taxon>Halobacteriales</taxon>
        <taxon>Natrialbaceae</taxon>
        <taxon>Haloterrigena</taxon>
    </lineage>
</organism>
<dbReference type="InterPro" id="IPR051797">
    <property type="entry name" value="TrmB-like"/>
</dbReference>
<dbReference type="Gene3D" id="1.10.10.10">
    <property type="entry name" value="Winged helix-like DNA-binding domain superfamily/Winged helix DNA-binding domain"/>
    <property type="match status" value="1"/>
</dbReference>
<evidence type="ECO:0000313" key="5">
    <source>
        <dbReference type="Proteomes" id="UP000001903"/>
    </source>
</evidence>